<protein>
    <submittedName>
        <fullName evidence="1">Uncharacterized protein</fullName>
    </submittedName>
</protein>
<evidence type="ECO:0000313" key="2">
    <source>
        <dbReference type="Proteomes" id="UP000770015"/>
    </source>
</evidence>
<organism evidence="1 2">
    <name type="scientific">Plectosphaerella plurivora</name>
    <dbReference type="NCBI Taxonomy" id="936078"/>
    <lineage>
        <taxon>Eukaryota</taxon>
        <taxon>Fungi</taxon>
        <taxon>Dikarya</taxon>
        <taxon>Ascomycota</taxon>
        <taxon>Pezizomycotina</taxon>
        <taxon>Sordariomycetes</taxon>
        <taxon>Hypocreomycetidae</taxon>
        <taxon>Glomerellales</taxon>
        <taxon>Plectosphaerellaceae</taxon>
        <taxon>Plectosphaerella</taxon>
    </lineage>
</organism>
<dbReference type="InterPro" id="IPR011043">
    <property type="entry name" value="Gal_Oxase/kelch_b-propeller"/>
</dbReference>
<dbReference type="Gene3D" id="2.120.10.80">
    <property type="entry name" value="Kelch-type beta propeller"/>
    <property type="match status" value="1"/>
</dbReference>
<dbReference type="OrthoDB" id="10251809at2759"/>
<evidence type="ECO:0000313" key="1">
    <source>
        <dbReference type="EMBL" id="KAH6695596.1"/>
    </source>
</evidence>
<sequence length="150" mass="16707">MSGSYSRGKQHKPNGIDENAEFYRSFHFMTKESKENADPPYTTNSTLSGAKAVYVPDFGSSDGLILILGGMQMRDEDDASYMFGGASDQMKEAFSDVWVLSLPSFTWSLVAKFPEIYEREGHACVIPPGDLIRYDANAEPYRAEERLIAA</sequence>
<dbReference type="InterPro" id="IPR015915">
    <property type="entry name" value="Kelch-typ_b-propeller"/>
</dbReference>
<reference evidence="1" key="1">
    <citation type="journal article" date="2021" name="Nat. Commun.">
        <title>Genetic determinants of endophytism in the Arabidopsis root mycobiome.</title>
        <authorList>
            <person name="Mesny F."/>
            <person name="Miyauchi S."/>
            <person name="Thiergart T."/>
            <person name="Pickel B."/>
            <person name="Atanasova L."/>
            <person name="Karlsson M."/>
            <person name="Huettel B."/>
            <person name="Barry K.W."/>
            <person name="Haridas S."/>
            <person name="Chen C."/>
            <person name="Bauer D."/>
            <person name="Andreopoulos W."/>
            <person name="Pangilinan J."/>
            <person name="LaButti K."/>
            <person name="Riley R."/>
            <person name="Lipzen A."/>
            <person name="Clum A."/>
            <person name="Drula E."/>
            <person name="Henrissat B."/>
            <person name="Kohler A."/>
            <person name="Grigoriev I.V."/>
            <person name="Martin F.M."/>
            <person name="Hacquard S."/>
        </authorList>
    </citation>
    <scope>NUCLEOTIDE SEQUENCE</scope>
    <source>
        <strain evidence="1">MPI-SDFR-AT-0117</strain>
    </source>
</reference>
<accession>A0A9P9AEZ6</accession>
<dbReference type="SUPFAM" id="SSF50965">
    <property type="entry name" value="Galactose oxidase, central domain"/>
    <property type="match status" value="1"/>
</dbReference>
<dbReference type="Proteomes" id="UP000770015">
    <property type="component" value="Unassembled WGS sequence"/>
</dbReference>
<keyword evidence="2" id="KW-1185">Reference proteome</keyword>
<dbReference type="AlphaFoldDB" id="A0A9P9AEZ6"/>
<dbReference type="EMBL" id="JAGSXJ010000002">
    <property type="protein sequence ID" value="KAH6695596.1"/>
    <property type="molecule type" value="Genomic_DNA"/>
</dbReference>
<name>A0A9P9AEZ6_9PEZI</name>
<proteinExistence type="predicted"/>
<gene>
    <name evidence="1" type="ORF">F5X68DRAFT_227566</name>
</gene>
<comment type="caution">
    <text evidence="1">The sequence shown here is derived from an EMBL/GenBank/DDBJ whole genome shotgun (WGS) entry which is preliminary data.</text>
</comment>